<dbReference type="PANTHER" id="PTHR43585:SF2">
    <property type="entry name" value="ATP-GRASP ENZYME FSQD"/>
    <property type="match status" value="1"/>
</dbReference>
<dbReference type="EMBL" id="RPHB01000008">
    <property type="protein sequence ID" value="MBW3469444.1"/>
    <property type="molecule type" value="Genomic_DNA"/>
</dbReference>
<keyword evidence="7" id="KW-1185">Reference proteome</keyword>
<sequence length="394" mass="45672">MILLDYPYTSDFLKETIVQFQLPVVATVPAKEIMGDLKVNWISERDAVISLRDKPDSKVYTNSENSIEWIEQNTQGTGIPEKIRIFKNKYAFRELIKEAYPDYFFSKLDLGDLDNLVLSSVRFPFIIKPIVGFFSLGVHLVSKAEDWPSIKSKIRSEMEATKALYPKEVVDNTAFVLEEYIEGEEYALDCYFDENGDPVILNVLHHVFKSMDDVSDRLYSSSEKTIRSLEKPILEFLAVISSKIGLRNFPLHIEFRMKSGKLIPIEVNPMRFGGWCTTADLTWYSYGINSYLSFFESQRPDWNKIFEIRQEKTYSLILLDNNSGIPFEEIAYFDFGLLAKDFERPLHIRKVHMEKYGVFGFIFTETGKGNEQELQRILHSDLRSYIKLLPSTLA</sequence>
<evidence type="ECO:0000313" key="7">
    <source>
        <dbReference type="Proteomes" id="UP000727490"/>
    </source>
</evidence>
<accession>A0A951IZY3</accession>
<evidence type="ECO:0000256" key="3">
    <source>
        <dbReference type="ARBA" id="ARBA00022840"/>
    </source>
</evidence>
<keyword evidence="3 4" id="KW-0067">ATP-binding</keyword>
<keyword evidence="2 4" id="KW-0547">Nucleotide-binding</keyword>
<comment type="caution">
    <text evidence="6">The sequence shown here is derived from an EMBL/GenBank/DDBJ whole genome shotgun (WGS) entry which is preliminary data.</text>
</comment>
<dbReference type="AlphaFoldDB" id="A0A951IZY3"/>
<dbReference type="GO" id="GO:0016874">
    <property type="term" value="F:ligase activity"/>
    <property type="evidence" value="ECO:0007669"/>
    <property type="project" value="UniProtKB-KW"/>
</dbReference>
<dbReference type="PROSITE" id="PS50975">
    <property type="entry name" value="ATP_GRASP"/>
    <property type="match status" value="1"/>
</dbReference>
<gene>
    <name evidence="6" type="ORF">EGN73_16725</name>
</gene>
<keyword evidence="1" id="KW-0436">Ligase</keyword>
<dbReference type="PANTHER" id="PTHR43585">
    <property type="entry name" value="FUMIPYRROLE BIOSYNTHESIS PROTEIN C"/>
    <property type="match status" value="1"/>
</dbReference>
<evidence type="ECO:0000256" key="4">
    <source>
        <dbReference type="PROSITE-ProRule" id="PRU00409"/>
    </source>
</evidence>
<dbReference type="RefSeq" id="WP_219292540.1">
    <property type="nucleotide sequence ID" value="NZ_RPHB01000008.1"/>
</dbReference>
<dbReference type="GO" id="GO:0046872">
    <property type="term" value="F:metal ion binding"/>
    <property type="evidence" value="ECO:0007669"/>
    <property type="project" value="InterPro"/>
</dbReference>
<feature type="domain" description="ATP-grasp" evidence="5">
    <location>
        <begin position="89"/>
        <end position="299"/>
    </location>
</feature>
<evidence type="ECO:0000256" key="2">
    <source>
        <dbReference type="ARBA" id="ARBA00022741"/>
    </source>
</evidence>
<evidence type="ECO:0000256" key="1">
    <source>
        <dbReference type="ARBA" id="ARBA00022598"/>
    </source>
</evidence>
<evidence type="ECO:0000313" key="6">
    <source>
        <dbReference type="EMBL" id="MBW3469444.1"/>
    </source>
</evidence>
<protein>
    <submittedName>
        <fullName evidence="6">ATP-grasp domain-containing protein</fullName>
    </submittedName>
</protein>
<dbReference type="GO" id="GO:0005524">
    <property type="term" value="F:ATP binding"/>
    <property type="evidence" value="ECO:0007669"/>
    <property type="project" value="UniProtKB-UniRule"/>
</dbReference>
<reference evidence="6 7" key="1">
    <citation type="journal article" date="2020" name="Syst. Appl. Microbiol.">
        <title>Arthrospiribacter ruber gen. nov., sp. nov., a novel bacterium isolated from Arthrospira cultures.</title>
        <authorList>
            <person name="Waleron M."/>
            <person name="Misztak A."/>
            <person name="Waleron M.M."/>
            <person name="Furmaniak M."/>
            <person name="Mrozik A."/>
            <person name="Waleron K."/>
        </authorList>
    </citation>
    <scope>NUCLEOTIDE SEQUENCE [LARGE SCALE GENOMIC DNA]</scope>
    <source>
        <strain evidence="6 7">DPMB0001</strain>
    </source>
</reference>
<dbReference type="InterPro" id="IPR011761">
    <property type="entry name" value="ATP-grasp"/>
</dbReference>
<proteinExistence type="predicted"/>
<dbReference type="Proteomes" id="UP000727490">
    <property type="component" value="Unassembled WGS sequence"/>
</dbReference>
<name>A0A951IZY3_9BACT</name>
<dbReference type="Pfam" id="PF13535">
    <property type="entry name" value="ATP-grasp_4"/>
    <property type="match status" value="1"/>
</dbReference>
<evidence type="ECO:0000259" key="5">
    <source>
        <dbReference type="PROSITE" id="PS50975"/>
    </source>
</evidence>
<organism evidence="6 7">
    <name type="scientific">Arthrospiribacter ruber</name>
    <dbReference type="NCBI Taxonomy" id="2487934"/>
    <lineage>
        <taxon>Bacteria</taxon>
        <taxon>Pseudomonadati</taxon>
        <taxon>Bacteroidota</taxon>
        <taxon>Cytophagia</taxon>
        <taxon>Cytophagales</taxon>
        <taxon>Cyclobacteriaceae</taxon>
        <taxon>Arthrospiribacter</taxon>
    </lineage>
</organism>
<dbReference type="InterPro" id="IPR052032">
    <property type="entry name" value="ATP-dep_AA_Ligase"/>
</dbReference>